<evidence type="ECO:0000256" key="1">
    <source>
        <dbReference type="SAM" id="MobiDB-lite"/>
    </source>
</evidence>
<reference evidence="2 3" key="1">
    <citation type="submission" date="2024-01" db="EMBL/GenBank/DDBJ databases">
        <title>A draft genome for a cacao thread blight-causing isolate of Paramarasmius palmivorus.</title>
        <authorList>
            <person name="Baruah I.K."/>
            <person name="Bukari Y."/>
            <person name="Amoako-Attah I."/>
            <person name="Meinhardt L.W."/>
            <person name="Bailey B.A."/>
            <person name="Cohen S.P."/>
        </authorList>
    </citation>
    <scope>NUCLEOTIDE SEQUENCE [LARGE SCALE GENOMIC DNA]</scope>
    <source>
        <strain evidence="2 3">GH-12</strain>
    </source>
</reference>
<accession>A0AAW0BEN8</accession>
<keyword evidence="3" id="KW-1185">Reference proteome</keyword>
<organism evidence="2 3">
    <name type="scientific">Paramarasmius palmivorus</name>
    <dbReference type="NCBI Taxonomy" id="297713"/>
    <lineage>
        <taxon>Eukaryota</taxon>
        <taxon>Fungi</taxon>
        <taxon>Dikarya</taxon>
        <taxon>Basidiomycota</taxon>
        <taxon>Agaricomycotina</taxon>
        <taxon>Agaricomycetes</taxon>
        <taxon>Agaricomycetidae</taxon>
        <taxon>Agaricales</taxon>
        <taxon>Marasmiineae</taxon>
        <taxon>Marasmiaceae</taxon>
        <taxon>Paramarasmius</taxon>
    </lineage>
</organism>
<gene>
    <name evidence="2" type="ORF">VNI00_016332</name>
</gene>
<dbReference type="EMBL" id="JAYKXP010000125">
    <property type="protein sequence ID" value="KAK7024391.1"/>
    <property type="molecule type" value="Genomic_DNA"/>
</dbReference>
<feature type="compositionally biased region" description="Polar residues" evidence="1">
    <location>
        <begin position="17"/>
        <end position="30"/>
    </location>
</feature>
<proteinExistence type="predicted"/>
<comment type="caution">
    <text evidence="2">The sequence shown here is derived from an EMBL/GenBank/DDBJ whole genome shotgun (WGS) entry which is preliminary data.</text>
</comment>
<feature type="region of interest" description="Disordered" evidence="1">
    <location>
        <begin position="1"/>
        <end position="50"/>
    </location>
</feature>
<evidence type="ECO:0000313" key="2">
    <source>
        <dbReference type="EMBL" id="KAK7024391.1"/>
    </source>
</evidence>
<dbReference type="AlphaFoldDB" id="A0AAW0BEN8"/>
<evidence type="ECO:0000313" key="3">
    <source>
        <dbReference type="Proteomes" id="UP001383192"/>
    </source>
</evidence>
<name>A0AAW0BEN8_9AGAR</name>
<feature type="compositionally biased region" description="Polar residues" evidence="1">
    <location>
        <begin position="38"/>
        <end position="47"/>
    </location>
</feature>
<protein>
    <submittedName>
        <fullName evidence="2">Uncharacterized protein</fullName>
    </submittedName>
</protein>
<dbReference type="Proteomes" id="UP001383192">
    <property type="component" value="Unassembled WGS sequence"/>
</dbReference>
<sequence length="145" mass="16105">MSSSATAEAQGAEVSKDSSTPPSHQTTHNTGPPEESPKMNSLSNQRLTDSKKVEVVQEEVVYDLGASIPEIPFEWFKNALLHCVEEDLVTEVCEKLKEENHLSDEGWTAMVFEKLKTKRKTTKATRDLVSPRQTSALDCSLDNAR</sequence>